<proteinExistence type="inferred from homology"/>
<evidence type="ECO:0000256" key="2">
    <source>
        <dbReference type="ARBA" id="ARBA00022723"/>
    </source>
</evidence>
<dbReference type="SUPFAM" id="SSF56784">
    <property type="entry name" value="HAD-like"/>
    <property type="match status" value="1"/>
</dbReference>
<dbReference type="STRING" id="53346.A5802_001524"/>
<dbReference type="GO" id="GO:0005829">
    <property type="term" value="C:cytosol"/>
    <property type="evidence" value="ECO:0007669"/>
    <property type="project" value="TreeGrafter"/>
</dbReference>
<dbReference type="EMBL" id="MSTR01000001">
    <property type="protein sequence ID" value="ONN44857.1"/>
    <property type="molecule type" value="Genomic_DNA"/>
</dbReference>
<keyword evidence="5 9" id="KW-0704">Schiff base</keyword>
<dbReference type="InterPro" id="IPR050155">
    <property type="entry name" value="HAD-like_hydrolase_sf"/>
</dbReference>
<dbReference type="Proteomes" id="UP000189299">
    <property type="component" value="Unassembled WGS sequence"/>
</dbReference>
<comment type="caution">
    <text evidence="10">The sequence shown here is derived from an EMBL/GenBank/DDBJ whole genome shotgun (WGS) entry which is preliminary data.</text>
</comment>
<evidence type="ECO:0000256" key="4">
    <source>
        <dbReference type="ARBA" id="ARBA00022842"/>
    </source>
</evidence>
<feature type="active site" description="Schiff-base intermediate with substrate" evidence="9">
    <location>
        <position position="49"/>
    </location>
</feature>
<dbReference type="GO" id="GO:0006281">
    <property type="term" value="P:DNA repair"/>
    <property type="evidence" value="ECO:0007669"/>
    <property type="project" value="TreeGrafter"/>
</dbReference>
<dbReference type="Gene3D" id="3.40.50.1000">
    <property type="entry name" value="HAD superfamily/HAD-like"/>
    <property type="match status" value="1"/>
</dbReference>
<feature type="binding site" evidence="9">
    <location>
        <position position="10"/>
    </location>
    <ligand>
        <name>Mg(2+)</name>
        <dbReference type="ChEBI" id="CHEBI:18420"/>
    </ligand>
</feature>
<dbReference type="GO" id="GO:0050194">
    <property type="term" value="F:phosphonoacetaldehyde hydrolase activity"/>
    <property type="evidence" value="ECO:0007669"/>
    <property type="project" value="UniProtKB-UniRule"/>
</dbReference>
<feature type="active site" description="Nucleophile" evidence="9">
    <location>
        <position position="8"/>
    </location>
</feature>
<comment type="catalytic activity">
    <reaction evidence="6 9">
        <text>phosphonoacetaldehyde + H2O = acetaldehyde + phosphate + H(+)</text>
        <dbReference type="Rhea" id="RHEA:18905"/>
        <dbReference type="ChEBI" id="CHEBI:15343"/>
        <dbReference type="ChEBI" id="CHEBI:15377"/>
        <dbReference type="ChEBI" id="CHEBI:15378"/>
        <dbReference type="ChEBI" id="CHEBI:43474"/>
        <dbReference type="ChEBI" id="CHEBI:58383"/>
        <dbReference type="EC" id="3.11.1.1"/>
    </reaction>
</comment>
<evidence type="ECO:0000256" key="9">
    <source>
        <dbReference type="HAMAP-Rule" id="MF_01375"/>
    </source>
</evidence>
<evidence type="ECO:0000256" key="8">
    <source>
        <dbReference type="ARBA" id="ARBA00066472"/>
    </source>
</evidence>
<feature type="binding site" evidence="9">
    <location>
        <position position="8"/>
    </location>
    <ligand>
        <name>Mg(2+)</name>
        <dbReference type="ChEBI" id="CHEBI:18420"/>
    </ligand>
</feature>
<organism evidence="10 11">
    <name type="scientific">Enterococcus mundtii</name>
    <dbReference type="NCBI Taxonomy" id="53346"/>
    <lineage>
        <taxon>Bacteria</taxon>
        <taxon>Bacillati</taxon>
        <taxon>Bacillota</taxon>
        <taxon>Bacilli</taxon>
        <taxon>Lactobacillales</taxon>
        <taxon>Enterococcaceae</taxon>
        <taxon>Enterococcus</taxon>
    </lineage>
</organism>
<keyword evidence="2 9" id="KW-0479">Metal-binding</keyword>
<dbReference type="EC" id="3.11.1.1" evidence="8 9"/>
<dbReference type="FunFam" id="1.10.150.240:FF:000006">
    <property type="entry name" value="Phosphonoacetaldehyde hydrolase"/>
    <property type="match status" value="1"/>
</dbReference>
<dbReference type="AlphaFoldDB" id="A0A1V2UMW8"/>
<dbReference type="Gene3D" id="1.10.150.240">
    <property type="entry name" value="Putative phosphatase, domain 2"/>
    <property type="match status" value="1"/>
</dbReference>
<accession>A0A1V2UMW8</accession>
<dbReference type="Pfam" id="PF00702">
    <property type="entry name" value="Hydrolase"/>
    <property type="match status" value="1"/>
</dbReference>
<dbReference type="InterPro" id="IPR036412">
    <property type="entry name" value="HAD-like_sf"/>
</dbReference>
<protein>
    <recommendedName>
        <fullName evidence="8 9">Phosphonoacetaldehyde hydrolase</fullName>
        <shortName evidence="9">Phosphonatase</shortName>
        <ecNumber evidence="8 9">3.11.1.1</ecNumber>
    </recommendedName>
    <alternativeName>
        <fullName evidence="9">Phosphonoacetaldehyde phosphonohydrolase</fullName>
    </alternativeName>
</protein>
<evidence type="ECO:0000256" key="6">
    <source>
        <dbReference type="ARBA" id="ARBA00052005"/>
    </source>
</evidence>
<evidence type="ECO:0000313" key="11">
    <source>
        <dbReference type="Proteomes" id="UP000189299"/>
    </source>
</evidence>
<comment type="function">
    <text evidence="7 9">Involved in phosphonate degradation.</text>
</comment>
<keyword evidence="3 9" id="KW-0378">Hydrolase</keyword>
<evidence type="ECO:0000256" key="5">
    <source>
        <dbReference type="ARBA" id="ARBA00023270"/>
    </source>
</evidence>
<keyword evidence="4 9" id="KW-0460">Magnesium</keyword>
<feature type="binding site" evidence="9">
    <location>
        <position position="183"/>
    </location>
    <ligand>
        <name>Mg(2+)</name>
        <dbReference type="ChEBI" id="CHEBI:18420"/>
    </ligand>
</feature>
<evidence type="ECO:0000256" key="3">
    <source>
        <dbReference type="ARBA" id="ARBA00022801"/>
    </source>
</evidence>
<comment type="subunit">
    <text evidence="1 9">Homodimer.</text>
</comment>
<dbReference type="InterPro" id="IPR023198">
    <property type="entry name" value="PGP-like_dom2"/>
</dbReference>
<dbReference type="PANTHER" id="PTHR43434:SF19">
    <property type="entry name" value="PHOSPHONOACETALDEHYDE HYDROLASE"/>
    <property type="match status" value="1"/>
</dbReference>
<reference evidence="10 11" key="1">
    <citation type="submission" date="2016-12" db="EMBL/GenBank/DDBJ databases">
        <authorList>
            <person name="Song W.-J."/>
            <person name="Kurnit D.M."/>
        </authorList>
    </citation>
    <scope>NUCLEOTIDE SEQUENCE [LARGE SCALE GENOMIC DNA]</scope>
    <source>
        <strain evidence="10 11">CGB1038-1_S1</strain>
    </source>
</reference>
<comment type="similarity">
    <text evidence="9">Belongs to the HAD-like hydrolase superfamily. PhnX family.</text>
</comment>
<name>A0A1V2UMW8_ENTMU</name>
<evidence type="ECO:0000313" key="10">
    <source>
        <dbReference type="EMBL" id="ONN44857.1"/>
    </source>
</evidence>
<dbReference type="NCBIfam" id="TIGR01422">
    <property type="entry name" value="phosphonatase"/>
    <property type="match status" value="1"/>
</dbReference>
<dbReference type="GO" id="GO:0019700">
    <property type="term" value="P:organic phosphonate catabolic process"/>
    <property type="evidence" value="ECO:0007669"/>
    <property type="project" value="InterPro"/>
</dbReference>
<sequence length="264" mass="29728">MITVVILDWAGTAVDFGCMAPVSAFREAFKHQGITMTEREIREPMGMKKIEHIQMMLEMPRIAESWLETHGRQPETTDIEAIYETFEEVLFQQLANHAEVKPGVLDTVATLRKRGTKIGSTTGYTSEMMAIVVAKAKEQGYQPDHIVTPDEVDGKGRPSPEMLLTNLNYFKQENRQEVLKLGDTISDILEGKNAGVLSVGVIEGSSQAGYSFDTYQQLSSTEKEKLFERVRQEFLEAGADYVIDRFSDLPRLIETIEEKQAVMN</sequence>
<dbReference type="GO" id="GO:0000287">
    <property type="term" value="F:magnesium ion binding"/>
    <property type="evidence" value="ECO:0007669"/>
    <property type="project" value="UniProtKB-UniRule"/>
</dbReference>
<dbReference type="SFLD" id="SFLDG01135">
    <property type="entry name" value="C1.5.6:_HAD__Beta-PGM__Phospha"/>
    <property type="match status" value="1"/>
</dbReference>
<evidence type="ECO:0000256" key="7">
    <source>
        <dbReference type="ARBA" id="ARBA00056573"/>
    </source>
</evidence>
<dbReference type="PANTHER" id="PTHR43434">
    <property type="entry name" value="PHOSPHOGLYCOLATE PHOSPHATASE"/>
    <property type="match status" value="1"/>
</dbReference>
<evidence type="ECO:0000256" key="1">
    <source>
        <dbReference type="ARBA" id="ARBA00011738"/>
    </source>
</evidence>
<dbReference type="SFLD" id="SFLDS00003">
    <property type="entry name" value="Haloacid_Dehalogenase"/>
    <property type="match status" value="1"/>
</dbReference>
<dbReference type="NCBIfam" id="TIGR01549">
    <property type="entry name" value="HAD-SF-IA-v1"/>
    <property type="match status" value="1"/>
</dbReference>
<dbReference type="InterPro" id="IPR023214">
    <property type="entry name" value="HAD_sf"/>
</dbReference>
<dbReference type="InterPro" id="IPR006323">
    <property type="entry name" value="Phosphonoacetald_hydro"/>
</dbReference>
<dbReference type="OrthoDB" id="5504491at2"/>
<dbReference type="HAMAP" id="MF_01375">
    <property type="entry name" value="PhnX"/>
    <property type="match status" value="1"/>
</dbReference>
<comment type="cofactor">
    <cofactor evidence="9">
        <name>Mg(2+)</name>
        <dbReference type="ChEBI" id="CHEBI:18420"/>
    </cofactor>
    <text evidence="9">Binds 1 Mg(2+) ion per subunit.</text>
</comment>
<dbReference type="GO" id="GO:0008967">
    <property type="term" value="F:phosphoglycolate phosphatase activity"/>
    <property type="evidence" value="ECO:0007669"/>
    <property type="project" value="TreeGrafter"/>
</dbReference>
<dbReference type="InterPro" id="IPR006439">
    <property type="entry name" value="HAD-SF_hydro_IA"/>
</dbReference>
<dbReference type="SFLD" id="SFLDG01129">
    <property type="entry name" value="C1.5:_HAD__Beta-PGM__Phosphata"/>
    <property type="match status" value="1"/>
</dbReference>
<gene>
    <name evidence="9" type="primary">phnX</name>
    <name evidence="10" type="ORF">BTN92_01615</name>
</gene>
<dbReference type="RefSeq" id="WP_077151147.1">
    <property type="nucleotide sequence ID" value="NZ_CABMMO010000001.1"/>
</dbReference>